<evidence type="ECO:0000313" key="9">
    <source>
        <dbReference type="EMBL" id="HCT15457.1"/>
    </source>
</evidence>
<dbReference type="InterPro" id="IPR000073">
    <property type="entry name" value="AB_hydrolase_1"/>
</dbReference>
<evidence type="ECO:0000256" key="1">
    <source>
        <dbReference type="ARBA" id="ARBA00001974"/>
    </source>
</evidence>
<dbReference type="Proteomes" id="UP000261739">
    <property type="component" value="Unassembled WGS sequence"/>
</dbReference>
<dbReference type="Gene3D" id="3.40.50.1820">
    <property type="entry name" value="alpha/beta hydrolase"/>
    <property type="match status" value="1"/>
</dbReference>
<protein>
    <recommendedName>
        <fullName evidence="8">AB hydrolase-1 domain-containing protein</fullName>
    </recommendedName>
</protein>
<evidence type="ECO:0000256" key="4">
    <source>
        <dbReference type="ARBA" id="ARBA00022827"/>
    </source>
</evidence>
<accession>A0A3D4T2F7</accession>
<proteinExistence type="inferred from homology"/>
<dbReference type="InterPro" id="IPR029058">
    <property type="entry name" value="AB_hydrolase_fold"/>
</dbReference>
<evidence type="ECO:0000256" key="6">
    <source>
        <dbReference type="ARBA" id="ARBA00023033"/>
    </source>
</evidence>
<name>A0A3D4T2F7_9CORY</name>
<evidence type="ECO:0000256" key="7">
    <source>
        <dbReference type="SAM" id="MobiDB-lite"/>
    </source>
</evidence>
<dbReference type="RefSeq" id="WP_273052916.1">
    <property type="nucleotide sequence ID" value="NZ_DAITTW010000038.1"/>
</dbReference>
<dbReference type="STRING" id="863239.GCA_000213935_01086"/>
<dbReference type="SUPFAM" id="SSF53474">
    <property type="entry name" value="alpha/beta-Hydrolases"/>
    <property type="match status" value="1"/>
</dbReference>
<gene>
    <name evidence="9" type="ORF">DIW82_11935</name>
</gene>
<dbReference type="GO" id="GO:0050661">
    <property type="term" value="F:NADP binding"/>
    <property type="evidence" value="ECO:0007669"/>
    <property type="project" value="InterPro"/>
</dbReference>
<evidence type="ECO:0000259" key="8">
    <source>
        <dbReference type="Pfam" id="PF00561"/>
    </source>
</evidence>
<evidence type="ECO:0000256" key="5">
    <source>
        <dbReference type="ARBA" id="ARBA00023002"/>
    </source>
</evidence>
<reference evidence="9 10" key="1">
    <citation type="journal article" date="2018" name="Nat. Biotechnol.">
        <title>A standardized bacterial taxonomy based on genome phylogeny substantially revises the tree of life.</title>
        <authorList>
            <person name="Parks D.H."/>
            <person name="Chuvochina M."/>
            <person name="Waite D.W."/>
            <person name="Rinke C."/>
            <person name="Skarshewski A."/>
            <person name="Chaumeil P.A."/>
            <person name="Hugenholtz P."/>
        </authorList>
    </citation>
    <scope>NUCLEOTIDE SEQUENCE [LARGE SCALE GENOMIC DNA]</scope>
    <source>
        <strain evidence="9">UBA11247</strain>
    </source>
</reference>
<dbReference type="InterPro" id="IPR051820">
    <property type="entry name" value="FAD-binding_MO"/>
</dbReference>
<comment type="similarity">
    <text evidence="2">Belongs to the FAD-binding monooxygenase family.</text>
</comment>
<feature type="region of interest" description="Disordered" evidence="7">
    <location>
        <begin position="804"/>
        <end position="831"/>
    </location>
</feature>
<sequence>MTTSTGTQEHPLDLLIVGAGLSGIDLAHHVNENFPDWSWEIHDTHDDLGGTWHTFRYPGIRSDSDMATFGFPFHPWPHKGTLGQGEDIKEYIRDVARDCGALDRFRPGSWIRDSDWRTDRNLYAVTAVTADGERTIWARRVHYASGYYAHDRGHRPHFPGEEDFTGQIIHPQQWPEDLDCKGSRIVVIGSGATAVTLVPALEKLGATVTMLQRSPSFVAPLPEVDVISAVWKRLLPAKAAHRVARLNHATRDMAQYAVAQHAPWLFRKALRTLQRPYLSTDQIDEHFTPTYRPWDQRVCKAPGGDIFTALQRTATVVTDTIDRFTADGVRVSSGETLPADIIVTATGLEMQAFGGGTLSVDGTPLNLPDQVFYRGIMLAGLPNFSFTVGYINASWTLRADMVSRYMVRLWKRGEDFYAPVQPAGRHDLPLLDFEAGYVKRGIGQFPTQGESSPWRYTQNYLSELPELARGDQTEDMAFGDRALALACATGSAAPAVQVVRADGPYRETDLTGLPDTRTVTVDGKRIRVRCGGTGTPGTGAVVMIHGIGRSLEDWDDQAALLGDETRWIAVDIPGFGLSDPADRVTVPDTAALLWKTLDALGETAVHLVGNSLGGALSMEMTAQRPDEVASVALVDSAGFGTGVTPLLRLLAVPGLGLLNAATTRLRAVYQPVEHVILRRRGSVTARRLAVAGTVAAHPGRARTYYRMVRHLGTPLGIREDRCRDLLDRFNRVAGGRIPVMVVWGDRDMILPYRDFRSALAKIEVEEAVVVEGSGHMPQLDYPVEFAGQYQRFLFGVWAAREEQADQQADQQAGRHTDQPSTARHRAAEVTN</sequence>
<organism evidence="9 10">
    <name type="scientific">Corynebacterium nuruki</name>
    <dbReference type="NCBI Taxonomy" id="1032851"/>
    <lineage>
        <taxon>Bacteria</taxon>
        <taxon>Bacillati</taxon>
        <taxon>Actinomycetota</taxon>
        <taxon>Actinomycetes</taxon>
        <taxon>Mycobacteriales</taxon>
        <taxon>Corynebacteriaceae</taxon>
        <taxon>Corynebacterium</taxon>
    </lineage>
</organism>
<dbReference type="GO" id="GO:0004499">
    <property type="term" value="F:N,N-dimethylaniline monooxygenase activity"/>
    <property type="evidence" value="ECO:0007669"/>
    <property type="project" value="InterPro"/>
</dbReference>
<dbReference type="GO" id="GO:0050660">
    <property type="term" value="F:flavin adenine dinucleotide binding"/>
    <property type="evidence" value="ECO:0007669"/>
    <property type="project" value="InterPro"/>
</dbReference>
<dbReference type="Gene3D" id="3.50.50.60">
    <property type="entry name" value="FAD/NAD(P)-binding domain"/>
    <property type="match status" value="1"/>
</dbReference>
<dbReference type="SUPFAM" id="SSF51905">
    <property type="entry name" value="FAD/NAD(P)-binding domain"/>
    <property type="match status" value="1"/>
</dbReference>
<comment type="cofactor">
    <cofactor evidence="1">
        <name>FAD</name>
        <dbReference type="ChEBI" id="CHEBI:57692"/>
    </cofactor>
</comment>
<keyword evidence="6" id="KW-0503">Monooxygenase</keyword>
<dbReference type="Pfam" id="PF13450">
    <property type="entry name" value="NAD_binding_8"/>
    <property type="match status" value="1"/>
</dbReference>
<dbReference type="PRINTS" id="PR00111">
    <property type="entry name" value="ABHYDROLASE"/>
</dbReference>
<dbReference type="PANTHER" id="PTHR43872:SF1">
    <property type="entry name" value="MONOOXYGENASE, PUTATIVE (AFU_ORTHOLOGUE AFUA_8G02570)-RELATED"/>
    <property type="match status" value="1"/>
</dbReference>
<comment type="caution">
    <text evidence="9">The sequence shown here is derived from an EMBL/GenBank/DDBJ whole genome shotgun (WGS) entry which is preliminary data.</text>
</comment>
<dbReference type="EMBL" id="DQID01000306">
    <property type="protein sequence ID" value="HCT15457.1"/>
    <property type="molecule type" value="Genomic_DNA"/>
</dbReference>
<evidence type="ECO:0000256" key="3">
    <source>
        <dbReference type="ARBA" id="ARBA00022630"/>
    </source>
</evidence>
<keyword evidence="3" id="KW-0285">Flavoprotein</keyword>
<dbReference type="AlphaFoldDB" id="A0A3D4T2F7"/>
<keyword evidence="4" id="KW-0274">FAD</keyword>
<dbReference type="InterPro" id="IPR036188">
    <property type="entry name" value="FAD/NAD-bd_sf"/>
</dbReference>
<dbReference type="PANTHER" id="PTHR43872">
    <property type="entry name" value="MONOOXYGENASE, PUTATIVE (AFU_ORTHOLOGUE AFUA_8G02570)-RELATED"/>
    <property type="match status" value="1"/>
</dbReference>
<dbReference type="Pfam" id="PF00561">
    <property type="entry name" value="Abhydrolase_1"/>
    <property type="match status" value="1"/>
</dbReference>
<evidence type="ECO:0000256" key="2">
    <source>
        <dbReference type="ARBA" id="ARBA00010139"/>
    </source>
</evidence>
<keyword evidence="5" id="KW-0560">Oxidoreductase</keyword>
<dbReference type="Pfam" id="PF00743">
    <property type="entry name" value="FMO-like"/>
    <property type="match status" value="1"/>
</dbReference>
<feature type="domain" description="AB hydrolase-1" evidence="8">
    <location>
        <begin position="540"/>
        <end position="780"/>
    </location>
</feature>
<dbReference type="InterPro" id="IPR020946">
    <property type="entry name" value="Flavin_mOase-like"/>
</dbReference>
<dbReference type="PRINTS" id="PR00411">
    <property type="entry name" value="PNDRDTASEI"/>
</dbReference>
<evidence type="ECO:0000313" key="10">
    <source>
        <dbReference type="Proteomes" id="UP000261739"/>
    </source>
</evidence>